<evidence type="ECO:0000313" key="4">
    <source>
        <dbReference type="Proteomes" id="UP000886469"/>
    </source>
</evidence>
<feature type="domain" description="Ice-binding protein C-terminal" evidence="2">
    <location>
        <begin position="198"/>
        <end position="220"/>
    </location>
</feature>
<protein>
    <submittedName>
        <fullName evidence="3">PEP-CTERM sorting domain-containing protein</fullName>
    </submittedName>
</protein>
<evidence type="ECO:0000256" key="1">
    <source>
        <dbReference type="SAM" id="SignalP"/>
    </source>
</evidence>
<dbReference type="InterPro" id="IPR013424">
    <property type="entry name" value="Ice-binding_C"/>
</dbReference>
<evidence type="ECO:0000259" key="2">
    <source>
        <dbReference type="Pfam" id="PF07589"/>
    </source>
</evidence>
<feature type="signal peptide" evidence="1">
    <location>
        <begin position="1"/>
        <end position="27"/>
    </location>
</feature>
<evidence type="ECO:0000313" key="3">
    <source>
        <dbReference type="EMBL" id="NMQ04922.1"/>
    </source>
</evidence>
<dbReference type="Pfam" id="PF07589">
    <property type="entry name" value="PEP-CTERM"/>
    <property type="match status" value="1"/>
</dbReference>
<comment type="caution">
    <text evidence="3">The sequence shown here is derived from an EMBL/GenBank/DDBJ whole genome shotgun (WGS) entry which is preliminary data.</text>
</comment>
<name>A0ABX1T7X4_9PROT</name>
<gene>
    <name evidence="3" type="ORF">E4Q08_06445</name>
</gene>
<dbReference type="EMBL" id="SPMX01000013">
    <property type="protein sequence ID" value="NMQ04922.1"/>
    <property type="molecule type" value="Genomic_DNA"/>
</dbReference>
<accession>A0ABX1T7X4</accession>
<sequence>MKTILKLATAASVLVAGSLVFSTSALAANCPVTQSLSSFMGNTAGCVDQDKLYTPLFTDLPASPSSNVEISSFGIAPFEFHNISVNPVGAFTAAGIYHFDYTIEIVGPSRVFNALSIDSDVPALAPDVKITKLIDFDGIAGGPSITLTSLSGTPALASIPSTYTKLWIYETIRIDQGDAAGSGALNGFTTVYTQRDTSIPEPLSIALLGLGLAGIGISRRRKST</sequence>
<proteinExistence type="predicted"/>
<keyword evidence="4" id="KW-1185">Reference proteome</keyword>
<organism evidence="3 4">
    <name type="scientific">Candidatus Accumulibacter contiguus</name>
    <dbReference type="NCBI Taxonomy" id="2954381"/>
    <lineage>
        <taxon>Bacteria</taxon>
        <taxon>Pseudomonadati</taxon>
        <taxon>Pseudomonadota</taxon>
        <taxon>Betaproteobacteria</taxon>
        <taxon>Candidatus Accumulibacter</taxon>
    </lineage>
</organism>
<dbReference type="NCBIfam" id="TIGR02595">
    <property type="entry name" value="PEP_CTERM"/>
    <property type="match status" value="1"/>
</dbReference>
<reference evidence="3" key="1">
    <citation type="submission" date="2019-03" db="EMBL/GenBank/DDBJ databases">
        <title>Metabolic reconstructions from genomes of highly enriched 'Candidatus Accumulibacter' and 'Candidatus Competibacter' bioreactor populations.</title>
        <authorList>
            <person name="Annavajhala M.K."/>
            <person name="Welles L."/>
            <person name="Abbas B."/>
            <person name="Sorokin D."/>
            <person name="Park H."/>
            <person name="Van Loosdrecht M."/>
            <person name="Chandran K."/>
        </authorList>
    </citation>
    <scope>NUCLEOTIDE SEQUENCE</scope>
    <source>
        <strain evidence="3">SBR_L</strain>
    </source>
</reference>
<dbReference type="Proteomes" id="UP000886469">
    <property type="component" value="Unassembled WGS sequence"/>
</dbReference>
<keyword evidence="1" id="KW-0732">Signal</keyword>
<dbReference type="RefSeq" id="WP_169069770.1">
    <property type="nucleotide sequence ID" value="NZ_SPMX01000013.1"/>
</dbReference>
<feature type="chain" id="PRO_5046796745" evidence="1">
    <location>
        <begin position="28"/>
        <end position="224"/>
    </location>
</feature>